<dbReference type="OrthoDB" id="10054035at2759"/>
<proteinExistence type="predicted"/>
<keyword evidence="3" id="KW-1185">Reference proteome</keyword>
<protein>
    <submittedName>
        <fullName evidence="2">Hypp5221 protein</fullName>
    </submittedName>
</protein>
<evidence type="ECO:0000313" key="3">
    <source>
        <dbReference type="Proteomes" id="UP000838412"/>
    </source>
</evidence>
<sequence>MTSLTALLALMVFSAPVWGLPAGPSVARNPQPLQGGGDVEEGVALPWMENYREQEPLAADVDGSMPKRAYFGSGFRYHLLFPHPIWNQKQAQSRGGRSNV</sequence>
<dbReference type="OMA" id="MPKRAYF"/>
<feature type="chain" id="PRO_5035460652" evidence="1">
    <location>
        <begin position="20"/>
        <end position="100"/>
    </location>
</feature>
<dbReference type="Proteomes" id="UP000838412">
    <property type="component" value="Chromosome 9"/>
</dbReference>
<gene>
    <name evidence="2" type="primary">Hypp5221</name>
    <name evidence="2" type="ORF">BLAG_LOCUS25096</name>
</gene>
<reference evidence="2" key="1">
    <citation type="submission" date="2022-01" db="EMBL/GenBank/DDBJ databases">
        <authorList>
            <person name="Braso-Vives M."/>
        </authorList>
    </citation>
    <scope>NUCLEOTIDE SEQUENCE</scope>
</reference>
<organism evidence="2 3">
    <name type="scientific">Branchiostoma lanceolatum</name>
    <name type="common">Common lancelet</name>
    <name type="synonym">Amphioxus lanceolatum</name>
    <dbReference type="NCBI Taxonomy" id="7740"/>
    <lineage>
        <taxon>Eukaryota</taxon>
        <taxon>Metazoa</taxon>
        <taxon>Chordata</taxon>
        <taxon>Cephalochordata</taxon>
        <taxon>Leptocardii</taxon>
        <taxon>Amphioxiformes</taxon>
        <taxon>Branchiostomatidae</taxon>
        <taxon>Branchiostoma</taxon>
    </lineage>
</organism>
<dbReference type="AlphaFoldDB" id="A0A8K0AEN1"/>
<accession>A0A8K0AEN1</accession>
<keyword evidence="1" id="KW-0732">Signal</keyword>
<dbReference type="EMBL" id="OV696694">
    <property type="protein sequence ID" value="CAH1273903.1"/>
    <property type="molecule type" value="Genomic_DNA"/>
</dbReference>
<name>A0A8K0AEN1_BRALA</name>
<feature type="signal peptide" evidence="1">
    <location>
        <begin position="1"/>
        <end position="19"/>
    </location>
</feature>
<evidence type="ECO:0000256" key="1">
    <source>
        <dbReference type="SAM" id="SignalP"/>
    </source>
</evidence>
<evidence type="ECO:0000313" key="2">
    <source>
        <dbReference type="EMBL" id="CAH1273903.1"/>
    </source>
</evidence>